<dbReference type="PROSITE" id="PS50297">
    <property type="entry name" value="ANK_REP_REGION"/>
    <property type="match status" value="6"/>
</dbReference>
<accession>A0AAW0X404</accession>
<evidence type="ECO:0000256" key="2">
    <source>
        <dbReference type="SAM" id="MobiDB-lite"/>
    </source>
</evidence>
<feature type="repeat" description="ANK" evidence="1">
    <location>
        <begin position="186"/>
        <end position="218"/>
    </location>
</feature>
<sequence length="824" mass="90896">LQLHTNDVDTVPTPALLHRGLPNLSGSPSPMPSPRASPRPSPRASPRPSPRVIAANTVNHMKRKISEAIQLKPDSLTFLSEQMVSLSFKSLESYICEDNFSGLQTFLATRSVVIDDKDENGATALILAAARGKTDMCRELILHGADVNAEDNDQWSASITASKEGHEETVATLLDHGANIHHKDMGGWTALMWASYKGHSALVKLLLSRGGDPNTQGQHHMTSLVWAAGRGHTEVVHDLIQYGAKVNIGDKFGTTPLIWACRKGYYEIAKDLLQHGANIDASGMYSWTPLLVATRGNFVELVNLLLEHRPNLNALDKDGGTALTIACKEGFTEIANALLNSGAYVNMQDRNNDTNLIYAARGGHRAVVEALLKKYCDVDIVGKERKTALYWAVEKGHTSVVKVLLSANPELEHTTKEGDTCLLRAVKNKNAEVVQLLVDKKARVSVADKKGDTALHIAMRGRSKRIVEILLRNPKNSQMLYRPNRAGETPYNIDLSNQKTILGQIFGARRLNTNEDNENMLGYDLYSSSMADILSEPSLSMPISVGLYAKWGSGKSFLIRKLKEEMGSFARQWVEPLFQFSPLVVLLVVHLALLVGLISAVPTFSWVVGLATGGGVFLVATLFLVAIWHGSRRYDWQIWYRWSVALEKQMSAFKLVLQVIFCSPPGAQWKEWKDGVQARPLKFVFAEGAKPSSTAAGENSVVQMLGSLFDMVEREYGMFATRFYRAFRPKAQGSSAPWKYRRLCGVPYIVIFFVTLVCLLTVGVITGLFGFHYETPPVKEAEEPGGSVSGSGMEHPIDEVDDDYDDDDDDDTSGESSEENEYID</sequence>
<dbReference type="Proteomes" id="UP001445076">
    <property type="component" value="Unassembled WGS sequence"/>
</dbReference>
<feature type="repeat" description="ANK" evidence="1">
    <location>
        <begin position="318"/>
        <end position="350"/>
    </location>
</feature>
<dbReference type="EMBL" id="JARKIK010000049">
    <property type="protein sequence ID" value="KAK8735069.1"/>
    <property type="molecule type" value="Genomic_DNA"/>
</dbReference>
<dbReference type="GO" id="GO:0019887">
    <property type="term" value="F:protein kinase regulator activity"/>
    <property type="evidence" value="ECO:0007669"/>
    <property type="project" value="TreeGrafter"/>
</dbReference>
<dbReference type="SMART" id="SM00248">
    <property type="entry name" value="ANK"/>
    <property type="match status" value="11"/>
</dbReference>
<dbReference type="Pfam" id="PF13637">
    <property type="entry name" value="Ank_4"/>
    <property type="match status" value="1"/>
</dbReference>
<feature type="repeat" description="ANK" evidence="1">
    <location>
        <begin position="417"/>
        <end position="449"/>
    </location>
</feature>
<protein>
    <recommendedName>
        <fullName evidence="4">KAP NTPase domain-containing protein</fullName>
    </recommendedName>
</protein>
<feature type="transmembrane region" description="Helical" evidence="3">
    <location>
        <begin position="606"/>
        <end position="628"/>
    </location>
</feature>
<dbReference type="PANTHER" id="PTHR24116:SF0">
    <property type="entry name" value="KINASE D-INTERACTING SUBSTRATE OF 220 KDA"/>
    <property type="match status" value="1"/>
</dbReference>
<gene>
    <name evidence="5" type="ORF">OTU49_017444</name>
</gene>
<feature type="repeat" description="ANK" evidence="1">
    <location>
        <begin position="384"/>
        <end position="416"/>
    </location>
</feature>
<dbReference type="Gene3D" id="1.25.40.20">
    <property type="entry name" value="Ankyrin repeat-containing domain"/>
    <property type="match status" value="3"/>
</dbReference>
<dbReference type="InterPro" id="IPR011646">
    <property type="entry name" value="KAP_P-loop"/>
</dbReference>
<feature type="compositionally biased region" description="Acidic residues" evidence="2">
    <location>
        <begin position="799"/>
        <end position="824"/>
    </location>
</feature>
<dbReference type="PANTHER" id="PTHR24116">
    <property type="entry name" value="KINASE D-INTERACTING SUBSTRATE OF 220 KDA"/>
    <property type="match status" value="1"/>
</dbReference>
<feature type="non-terminal residue" evidence="5">
    <location>
        <position position="1"/>
    </location>
</feature>
<proteinExistence type="predicted"/>
<keyword evidence="3" id="KW-0812">Transmembrane</keyword>
<feature type="compositionally biased region" description="Pro residues" evidence="2">
    <location>
        <begin position="29"/>
        <end position="49"/>
    </location>
</feature>
<keyword evidence="6" id="KW-1185">Reference proteome</keyword>
<feature type="repeat" description="ANK" evidence="1">
    <location>
        <begin position="219"/>
        <end position="251"/>
    </location>
</feature>
<evidence type="ECO:0000313" key="6">
    <source>
        <dbReference type="Proteomes" id="UP001445076"/>
    </source>
</evidence>
<feature type="region of interest" description="Disordered" evidence="2">
    <location>
        <begin position="780"/>
        <end position="824"/>
    </location>
</feature>
<feature type="repeat" description="ANK" evidence="1">
    <location>
        <begin position="285"/>
        <end position="317"/>
    </location>
</feature>
<dbReference type="GO" id="GO:0030165">
    <property type="term" value="F:PDZ domain binding"/>
    <property type="evidence" value="ECO:0007669"/>
    <property type="project" value="TreeGrafter"/>
</dbReference>
<evidence type="ECO:0000256" key="3">
    <source>
        <dbReference type="SAM" id="Phobius"/>
    </source>
</evidence>
<name>A0AAW0X404_CHEQU</name>
<keyword evidence="1" id="KW-0040">ANK repeat</keyword>
<feature type="transmembrane region" description="Helical" evidence="3">
    <location>
        <begin position="748"/>
        <end position="771"/>
    </location>
</feature>
<feature type="transmembrane region" description="Helical" evidence="3">
    <location>
        <begin position="580"/>
        <end position="600"/>
    </location>
</feature>
<feature type="region of interest" description="Disordered" evidence="2">
    <location>
        <begin position="1"/>
        <end position="50"/>
    </location>
</feature>
<evidence type="ECO:0000259" key="4">
    <source>
        <dbReference type="Pfam" id="PF07693"/>
    </source>
</evidence>
<evidence type="ECO:0000256" key="1">
    <source>
        <dbReference type="PROSITE-ProRule" id="PRU00023"/>
    </source>
</evidence>
<comment type="caution">
    <text evidence="5">The sequence shown here is derived from an EMBL/GenBank/DDBJ whole genome shotgun (WGS) entry which is preliminary data.</text>
</comment>
<feature type="repeat" description="ANK" evidence="1">
    <location>
        <begin position="351"/>
        <end position="383"/>
    </location>
</feature>
<dbReference type="InterPro" id="IPR036770">
    <property type="entry name" value="Ankyrin_rpt-contain_sf"/>
</dbReference>
<reference evidence="5 6" key="1">
    <citation type="journal article" date="2024" name="BMC Genomics">
        <title>Genome assembly of redclaw crayfish (Cherax quadricarinatus) provides insights into its immune adaptation and hypoxia tolerance.</title>
        <authorList>
            <person name="Liu Z."/>
            <person name="Zheng J."/>
            <person name="Li H."/>
            <person name="Fang K."/>
            <person name="Wang S."/>
            <person name="He J."/>
            <person name="Zhou D."/>
            <person name="Weng S."/>
            <person name="Chi M."/>
            <person name="Gu Z."/>
            <person name="He J."/>
            <person name="Li F."/>
            <person name="Wang M."/>
        </authorList>
    </citation>
    <scope>NUCLEOTIDE SEQUENCE [LARGE SCALE GENOMIC DNA]</scope>
    <source>
        <strain evidence="5">ZL_2023a</strain>
    </source>
</reference>
<dbReference type="Pfam" id="PF07693">
    <property type="entry name" value="KAP_NTPase"/>
    <property type="match status" value="1"/>
</dbReference>
<organism evidence="5 6">
    <name type="scientific">Cherax quadricarinatus</name>
    <name type="common">Australian red claw crayfish</name>
    <dbReference type="NCBI Taxonomy" id="27406"/>
    <lineage>
        <taxon>Eukaryota</taxon>
        <taxon>Metazoa</taxon>
        <taxon>Ecdysozoa</taxon>
        <taxon>Arthropoda</taxon>
        <taxon>Crustacea</taxon>
        <taxon>Multicrustacea</taxon>
        <taxon>Malacostraca</taxon>
        <taxon>Eumalacostraca</taxon>
        <taxon>Eucarida</taxon>
        <taxon>Decapoda</taxon>
        <taxon>Pleocyemata</taxon>
        <taxon>Astacidea</taxon>
        <taxon>Parastacoidea</taxon>
        <taxon>Parastacidae</taxon>
        <taxon>Cherax</taxon>
    </lineage>
</organism>
<dbReference type="SUPFAM" id="SSF48403">
    <property type="entry name" value="Ankyrin repeat"/>
    <property type="match status" value="1"/>
</dbReference>
<dbReference type="InterPro" id="IPR052771">
    <property type="entry name" value="Neurotrophin_sig_adaptor"/>
</dbReference>
<keyword evidence="3" id="KW-0472">Membrane</keyword>
<evidence type="ECO:0000313" key="5">
    <source>
        <dbReference type="EMBL" id="KAK8735069.1"/>
    </source>
</evidence>
<dbReference type="InterPro" id="IPR002110">
    <property type="entry name" value="Ankyrin_rpt"/>
</dbReference>
<dbReference type="PROSITE" id="PS50088">
    <property type="entry name" value="ANK_REPEAT"/>
    <property type="match status" value="9"/>
</dbReference>
<feature type="repeat" description="ANK" evidence="1">
    <location>
        <begin position="252"/>
        <end position="284"/>
    </location>
</feature>
<feature type="non-terminal residue" evidence="5">
    <location>
        <position position="824"/>
    </location>
</feature>
<dbReference type="Pfam" id="PF12796">
    <property type="entry name" value="Ank_2"/>
    <property type="match status" value="4"/>
</dbReference>
<keyword evidence="3" id="KW-1133">Transmembrane helix</keyword>
<dbReference type="AlphaFoldDB" id="A0AAW0X404"/>
<feature type="repeat" description="ANK" evidence="1">
    <location>
        <begin position="120"/>
        <end position="152"/>
    </location>
</feature>
<feature type="domain" description="KAP NTPase" evidence="4">
    <location>
        <begin position="523"/>
        <end position="756"/>
    </location>
</feature>